<sequence>MPEKYSTGNLFSPVLISVKKPLAKCLNSLPLKVFLDYRSFEIFPKRQNHWERITNISVLNGNDAIFECHNFLHRGIYRFQVGNTIKEVSLNSTEIQPTVNFREDSIFPHCNGDFSLTWKLPDCLLPTFSTTQFRIRVLAILDGPEGLPEDWTYVEEFPALPPNSSALSSMATIPCSQFDIIYKKFCFELVSVDDKSHRVSEWDRRCVFTEPSKFFPFFTVFFACFI</sequence>
<dbReference type="Proteomes" id="UP000887580">
    <property type="component" value="Unplaced"/>
</dbReference>
<proteinExistence type="predicted"/>
<accession>A0AC35G7D2</accession>
<evidence type="ECO:0000313" key="2">
    <source>
        <dbReference type="WBParaSite" id="PS1159_v2.g24780.t1"/>
    </source>
</evidence>
<evidence type="ECO:0000313" key="1">
    <source>
        <dbReference type="Proteomes" id="UP000887580"/>
    </source>
</evidence>
<protein>
    <submittedName>
        <fullName evidence="2">Uncharacterized protein</fullName>
    </submittedName>
</protein>
<dbReference type="WBParaSite" id="PS1159_v2.g24780.t1">
    <property type="protein sequence ID" value="PS1159_v2.g24780.t1"/>
    <property type="gene ID" value="PS1159_v2.g24780"/>
</dbReference>
<reference evidence="2" key="1">
    <citation type="submission" date="2022-11" db="UniProtKB">
        <authorList>
            <consortium name="WormBaseParasite"/>
        </authorList>
    </citation>
    <scope>IDENTIFICATION</scope>
</reference>
<organism evidence="1 2">
    <name type="scientific">Panagrolaimus sp. PS1159</name>
    <dbReference type="NCBI Taxonomy" id="55785"/>
    <lineage>
        <taxon>Eukaryota</taxon>
        <taxon>Metazoa</taxon>
        <taxon>Ecdysozoa</taxon>
        <taxon>Nematoda</taxon>
        <taxon>Chromadorea</taxon>
        <taxon>Rhabditida</taxon>
        <taxon>Tylenchina</taxon>
        <taxon>Panagrolaimomorpha</taxon>
        <taxon>Panagrolaimoidea</taxon>
        <taxon>Panagrolaimidae</taxon>
        <taxon>Panagrolaimus</taxon>
    </lineage>
</organism>
<name>A0AC35G7D2_9BILA</name>